<proteinExistence type="predicted"/>
<gene>
    <name evidence="1" type="ORF">FIV41_18210</name>
</gene>
<dbReference type="EMBL" id="VFEQ01000011">
    <property type="protein sequence ID" value="TWR58211.1"/>
    <property type="molecule type" value="Genomic_DNA"/>
</dbReference>
<name>A0A9X9BQM6_PSEMA</name>
<dbReference type="Proteomes" id="UP000316123">
    <property type="component" value="Unassembled WGS sequence"/>
</dbReference>
<organism evidence="1 2">
    <name type="scientific">Pseudomonas marginalis</name>
    <name type="common">Pseudomonas panacis</name>
    <dbReference type="NCBI Taxonomy" id="298"/>
    <lineage>
        <taxon>Bacteria</taxon>
        <taxon>Pseudomonadati</taxon>
        <taxon>Pseudomonadota</taxon>
        <taxon>Gammaproteobacteria</taxon>
        <taxon>Pseudomonadales</taxon>
        <taxon>Pseudomonadaceae</taxon>
        <taxon>Pseudomonas</taxon>
    </lineage>
</organism>
<evidence type="ECO:0000313" key="1">
    <source>
        <dbReference type="EMBL" id="TWR58211.1"/>
    </source>
</evidence>
<protein>
    <submittedName>
        <fullName evidence="1">Uncharacterized protein</fullName>
    </submittedName>
</protein>
<evidence type="ECO:0000313" key="2">
    <source>
        <dbReference type="Proteomes" id="UP000316123"/>
    </source>
</evidence>
<comment type="caution">
    <text evidence="1">The sequence shown here is derived from an EMBL/GenBank/DDBJ whole genome shotgun (WGS) entry which is preliminary data.</text>
</comment>
<sequence>MKHHQGCLRRANAKGPVHHFIGWHLHLHIRQQKRKRGWAVRNQQAEL</sequence>
<reference evidence="1 2" key="1">
    <citation type="submission" date="2019-06" db="EMBL/GenBank/DDBJ databases">
        <title>Pseudomonas bimorpha sp. nov. isolated from bovine raw milk and skim milk concentrate.</title>
        <authorList>
            <person name="Hofmann K."/>
            <person name="Huptas C."/>
            <person name="Doll E."/>
            <person name="Scherer S."/>
            <person name="Wenning M."/>
        </authorList>
    </citation>
    <scope>NUCLEOTIDE SEQUENCE [LARGE SCALE GENOMIC DNA]</scope>
    <source>
        <strain evidence="1 2">DSM 13124</strain>
    </source>
</reference>
<accession>A0A9X9BQM6</accession>
<dbReference type="AlphaFoldDB" id="A0A9X9BQM6"/>